<dbReference type="GO" id="GO:0022627">
    <property type="term" value="C:cytosolic small ribosomal subunit"/>
    <property type="evidence" value="ECO:0007669"/>
    <property type="project" value="TreeGrafter"/>
</dbReference>
<dbReference type="EMBL" id="MHCQ01000029">
    <property type="protein sequence ID" value="OGY24376.1"/>
    <property type="molecule type" value="Genomic_DNA"/>
</dbReference>
<evidence type="ECO:0000256" key="4">
    <source>
        <dbReference type="HAMAP-Rule" id="MF_00270"/>
    </source>
</evidence>
<dbReference type="HAMAP" id="MF_00270">
    <property type="entry name" value="Ribosomal_bS18"/>
    <property type="match status" value="1"/>
</dbReference>
<dbReference type="Gene3D" id="4.10.640.10">
    <property type="entry name" value="Ribosomal protein S18"/>
    <property type="match status" value="1"/>
</dbReference>
<accession>A0A1G1W9L1</accession>
<evidence type="ECO:0000256" key="1">
    <source>
        <dbReference type="ARBA" id="ARBA00005589"/>
    </source>
</evidence>
<dbReference type="PRINTS" id="PR00974">
    <property type="entry name" value="RIBOSOMALS18"/>
</dbReference>
<comment type="similarity">
    <text evidence="1 4 5">Belongs to the bacterial ribosomal protein bS18 family.</text>
</comment>
<protein>
    <recommendedName>
        <fullName evidence="4">Small ribosomal subunit protein bS18</fullName>
    </recommendedName>
</protein>
<dbReference type="AlphaFoldDB" id="A0A1G1W9L1"/>
<dbReference type="NCBIfam" id="TIGR00165">
    <property type="entry name" value="S18"/>
    <property type="match status" value="1"/>
</dbReference>
<dbReference type="PANTHER" id="PTHR13479">
    <property type="entry name" value="30S RIBOSOMAL PROTEIN S18"/>
    <property type="match status" value="1"/>
</dbReference>
<sequence length="73" mass="8372">MVVTKTVRVKRCFFCKTKIEPDYKDPIGLKKFTTERGKILPKARSGVCSKHQRGLGTQIKRARYLSLLPYSAQ</sequence>
<dbReference type="GO" id="GO:0070181">
    <property type="term" value="F:small ribosomal subunit rRNA binding"/>
    <property type="evidence" value="ECO:0007669"/>
    <property type="project" value="TreeGrafter"/>
</dbReference>
<keyword evidence="2 4" id="KW-0689">Ribosomal protein</keyword>
<keyword evidence="4" id="KW-0694">RNA-binding</keyword>
<comment type="function">
    <text evidence="4">Binds as a heterodimer with protein bS6 to the central domain of the 16S rRNA, where it helps stabilize the platform of the 30S subunit.</text>
</comment>
<name>A0A1G1W9L1_9BACT</name>
<comment type="caution">
    <text evidence="6">The sequence shown here is derived from an EMBL/GenBank/DDBJ whole genome shotgun (WGS) entry which is preliminary data.</text>
</comment>
<evidence type="ECO:0000256" key="3">
    <source>
        <dbReference type="ARBA" id="ARBA00023274"/>
    </source>
</evidence>
<dbReference type="PANTHER" id="PTHR13479:SF40">
    <property type="entry name" value="SMALL RIBOSOMAL SUBUNIT PROTEIN BS18M"/>
    <property type="match status" value="1"/>
</dbReference>
<dbReference type="Pfam" id="PF01084">
    <property type="entry name" value="Ribosomal_S18"/>
    <property type="match status" value="1"/>
</dbReference>
<dbReference type="Proteomes" id="UP000177103">
    <property type="component" value="Unassembled WGS sequence"/>
</dbReference>
<dbReference type="GO" id="GO:0003735">
    <property type="term" value="F:structural constituent of ribosome"/>
    <property type="evidence" value="ECO:0007669"/>
    <property type="project" value="InterPro"/>
</dbReference>
<dbReference type="InterPro" id="IPR036870">
    <property type="entry name" value="Ribosomal_bS18_sf"/>
</dbReference>
<dbReference type="SUPFAM" id="SSF46911">
    <property type="entry name" value="Ribosomal protein S18"/>
    <property type="match status" value="1"/>
</dbReference>
<comment type="subunit">
    <text evidence="4">Part of the 30S ribosomal subunit. Forms a tight heterodimer with protein bS6.</text>
</comment>
<organism evidence="6 7">
    <name type="scientific">Candidatus Woykebacteria bacterium RBG_13_40_7b</name>
    <dbReference type="NCBI Taxonomy" id="1802594"/>
    <lineage>
        <taxon>Bacteria</taxon>
        <taxon>Candidatus Woykeibacteriota</taxon>
    </lineage>
</organism>
<keyword evidence="4" id="KW-0699">rRNA-binding</keyword>
<reference evidence="6 7" key="1">
    <citation type="journal article" date="2016" name="Nat. Commun.">
        <title>Thousands of microbial genomes shed light on interconnected biogeochemical processes in an aquifer system.</title>
        <authorList>
            <person name="Anantharaman K."/>
            <person name="Brown C.T."/>
            <person name="Hug L.A."/>
            <person name="Sharon I."/>
            <person name="Castelle C.J."/>
            <person name="Probst A.J."/>
            <person name="Thomas B.C."/>
            <person name="Singh A."/>
            <person name="Wilkins M.J."/>
            <person name="Karaoz U."/>
            <person name="Brodie E.L."/>
            <person name="Williams K.H."/>
            <person name="Hubbard S.S."/>
            <person name="Banfield J.F."/>
        </authorList>
    </citation>
    <scope>NUCLEOTIDE SEQUENCE [LARGE SCALE GENOMIC DNA]</scope>
</reference>
<evidence type="ECO:0000313" key="6">
    <source>
        <dbReference type="EMBL" id="OGY24376.1"/>
    </source>
</evidence>
<evidence type="ECO:0000313" key="7">
    <source>
        <dbReference type="Proteomes" id="UP000177103"/>
    </source>
</evidence>
<evidence type="ECO:0000256" key="2">
    <source>
        <dbReference type="ARBA" id="ARBA00022980"/>
    </source>
</evidence>
<proteinExistence type="inferred from homology"/>
<gene>
    <name evidence="4" type="primary">rpsR</name>
    <name evidence="6" type="ORF">A2Y57_03440</name>
</gene>
<dbReference type="GO" id="GO:0006412">
    <property type="term" value="P:translation"/>
    <property type="evidence" value="ECO:0007669"/>
    <property type="project" value="UniProtKB-UniRule"/>
</dbReference>
<keyword evidence="3 4" id="KW-0687">Ribonucleoprotein</keyword>
<evidence type="ECO:0000256" key="5">
    <source>
        <dbReference type="RuleBase" id="RU003910"/>
    </source>
</evidence>
<dbReference type="InterPro" id="IPR001648">
    <property type="entry name" value="Ribosomal_bS18"/>
</dbReference>